<dbReference type="Pfam" id="PF13714">
    <property type="entry name" value="PEP_mutase"/>
    <property type="match status" value="1"/>
</dbReference>
<dbReference type="EMBL" id="RKQG01000002">
    <property type="protein sequence ID" value="RPE28657.1"/>
    <property type="molecule type" value="Genomic_DNA"/>
</dbReference>
<dbReference type="RefSeq" id="WP_123820438.1">
    <property type="nucleotide sequence ID" value="NZ_RKQG01000002.1"/>
</dbReference>
<reference evidence="1 2" key="1">
    <citation type="submission" date="2018-11" db="EMBL/GenBank/DDBJ databases">
        <title>Sequencing the genomes of 1000 actinobacteria strains.</title>
        <authorList>
            <person name="Klenk H.-P."/>
        </authorList>
    </citation>
    <scope>NUCLEOTIDE SEQUENCE [LARGE SCALE GENOMIC DNA]</scope>
    <source>
        <strain evidence="1 2">DSM 44781</strain>
    </source>
</reference>
<comment type="caution">
    <text evidence="1">The sequence shown here is derived from an EMBL/GenBank/DDBJ whole genome shotgun (WGS) entry which is preliminary data.</text>
</comment>
<organism evidence="1 2">
    <name type="scientific">Kitasatospora cineracea</name>
    <dbReference type="NCBI Taxonomy" id="88074"/>
    <lineage>
        <taxon>Bacteria</taxon>
        <taxon>Bacillati</taxon>
        <taxon>Actinomycetota</taxon>
        <taxon>Actinomycetes</taxon>
        <taxon>Kitasatosporales</taxon>
        <taxon>Streptomycetaceae</taxon>
        <taxon>Kitasatospora</taxon>
    </lineage>
</organism>
<dbReference type="Proteomes" id="UP000266906">
    <property type="component" value="Unassembled WGS sequence"/>
</dbReference>
<sequence length="268" mass="26457">MSTAGDSAAAFRELHHRPGAPLLLPNAWDHASAAALAAAGFPAVGTTSLGVAAAAGLPDGAGRTRAETLRLARRIGGGSFLLSVDVEGGFSDDPAEVADLAAELAEAGAVGVNLEDGRADGGLTPPRLHAAKISAVKSAVPRLFVNARTDTHWLGGGRGAETASRLAAYRDAGADGVFVPGLTDPAAIAAAVDATALPLNVLAAPDGPSLTRLAGLGVRRVSLGSLLFRLALGAAVDTAVGLRANGVLPPAPAVPGYAEVQALASPGD</sequence>
<dbReference type="GO" id="GO:0016829">
    <property type="term" value="F:lyase activity"/>
    <property type="evidence" value="ECO:0007669"/>
    <property type="project" value="UniProtKB-KW"/>
</dbReference>
<protein>
    <submittedName>
        <fullName evidence="1">2-methylisocitrate lyase-like PEP mutase family enzyme</fullName>
    </submittedName>
</protein>
<dbReference type="InterPro" id="IPR040442">
    <property type="entry name" value="Pyrv_kinase-like_dom_sf"/>
</dbReference>
<gene>
    <name evidence="1" type="ORF">EDD38_5796</name>
</gene>
<dbReference type="CDD" id="cd00377">
    <property type="entry name" value="ICL_PEPM"/>
    <property type="match status" value="1"/>
</dbReference>
<evidence type="ECO:0000313" key="1">
    <source>
        <dbReference type="EMBL" id="RPE28657.1"/>
    </source>
</evidence>
<keyword evidence="1" id="KW-0456">Lyase</keyword>
<dbReference type="AlphaFoldDB" id="A0A3N4RJU8"/>
<proteinExistence type="predicted"/>
<accession>A0A3N4RJU8</accession>
<dbReference type="Gene3D" id="3.20.20.60">
    <property type="entry name" value="Phosphoenolpyruvate-binding domains"/>
    <property type="match status" value="1"/>
</dbReference>
<dbReference type="PANTHER" id="PTHR42905">
    <property type="entry name" value="PHOSPHOENOLPYRUVATE CARBOXYLASE"/>
    <property type="match status" value="1"/>
</dbReference>
<dbReference type="InterPro" id="IPR039556">
    <property type="entry name" value="ICL/PEPM"/>
</dbReference>
<name>A0A3N4RJU8_9ACTN</name>
<dbReference type="PANTHER" id="PTHR42905:SF16">
    <property type="entry name" value="CARBOXYPHOSPHONOENOLPYRUVATE PHOSPHONOMUTASE-LIKE PROTEIN (AFU_ORTHOLOGUE AFUA_5G07230)"/>
    <property type="match status" value="1"/>
</dbReference>
<evidence type="ECO:0000313" key="2">
    <source>
        <dbReference type="Proteomes" id="UP000266906"/>
    </source>
</evidence>
<dbReference type="SUPFAM" id="SSF51621">
    <property type="entry name" value="Phosphoenolpyruvate/pyruvate domain"/>
    <property type="match status" value="1"/>
</dbReference>
<dbReference type="InterPro" id="IPR015813">
    <property type="entry name" value="Pyrv/PenolPyrv_kinase-like_dom"/>
</dbReference>
<keyword evidence="2" id="KW-1185">Reference proteome</keyword>